<dbReference type="AlphaFoldDB" id="A0A382ZZX4"/>
<feature type="non-terminal residue" evidence="1">
    <location>
        <position position="1"/>
    </location>
</feature>
<proteinExistence type="predicted"/>
<gene>
    <name evidence="1" type="ORF">METZ01_LOCUS453733</name>
</gene>
<sequence length="55" mass="6153">QDAKTYSFKGEADLGWLAGGVYQYDGNGTLATIDMDYQASKDHGTFRLYRPKDSE</sequence>
<evidence type="ECO:0000313" key="1">
    <source>
        <dbReference type="EMBL" id="SVE00879.1"/>
    </source>
</evidence>
<protein>
    <submittedName>
        <fullName evidence="1">Uncharacterized protein</fullName>
    </submittedName>
</protein>
<reference evidence="1" key="1">
    <citation type="submission" date="2018-05" db="EMBL/GenBank/DDBJ databases">
        <authorList>
            <person name="Lanie J.A."/>
            <person name="Ng W.-L."/>
            <person name="Kazmierczak K.M."/>
            <person name="Andrzejewski T.M."/>
            <person name="Davidsen T.M."/>
            <person name="Wayne K.J."/>
            <person name="Tettelin H."/>
            <person name="Glass J.I."/>
            <person name="Rusch D."/>
            <person name="Podicherti R."/>
            <person name="Tsui H.-C.T."/>
            <person name="Winkler M.E."/>
        </authorList>
    </citation>
    <scope>NUCLEOTIDE SEQUENCE</scope>
</reference>
<name>A0A382ZZX4_9ZZZZ</name>
<dbReference type="EMBL" id="UINC01187913">
    <property type="protein sequence ID" value="SVE00879.1"/>
    <property type="molecule type" value="Genomic_DNA"/>
</dbReference>
<accession>A0A382ZZX4</accession>
<organism evidence="1">
    <name type="scientific">marine metagenome</name>
    <dbReference type="NCBI Taxonomy" id="408172"/>
    <lineage>
        <taxon>unclassified sequences</taxon>
        <taxon>metagenomes</taxon>
        <taxon>ecological metagenomes</taxon>
    </lineage>
</organism>